<dbReference type="EMBL" id="JAUFQU010000022">
    <property type="protein sequence ID" value="MDN3709210.1"/>
    <property type="molecule type" value="Genomic_DNA"/>
</dbReference>
<accession>A0ABT8D181</accession>
<proteinExistence type="predicted"/>
<evidence type="ECO:0000313" key="1">
    <source>
        <dbReference type="EMBL" id="MDN3709210.1"/>
    </source>
</evidence>
<reference evidence="2" key="1">
    <citation type="journal article" date="2019" name="Int. J. Syst. Evol. Microbiol.">
        <title>The Global Catalogue of Microorganisms (GCM) 10K type strain sequencing project: providing services to taxonomists for standard genome sequencing and annotation.</title>
        <authorList>
            <consortium name="The Broad Institute Genomics Platform"/>
            <consortium name="The Broad Institute Genome Sequencing Center for Infectious Disease"/>
            <person name="Wu L."/>
            <person name="Ma J."/>
        </authorList>
    </citation>
    <scope>NUCLEOTIDE SEQUENCE [LARGE SCALE GENOMIC DNA]</scope>
    <source>
        <strain evidence="2">CECT 7184</strain>
    </source>
</reference>
<sequence>MVLHHLGQKFSPVCLQPFLHIRLKQEQPLIFEIIVDEVWFIACGTKIEPLPEAAIPPAVLSFVHKIGGCRITAIEIDLDCFIYTKNI</sequence>
<dbReference type="RefSeq" id="WP_290364959.1">
    <property type="nucleotide sequence ID" value="NZ_JAUFQU010000022.1"/>
</dbReference>
<comment type="caution">
    <text evidence="1">The sequence shown here is derived from an EMBL/GenBank/DDBJ whole genome shotgun (WGS) entry which is preliminary data.</text>
</comment>
<name>A0ABT8D181_9FLAO</name>
<gene>
    <name evidence="1" type="ORF">QW060_19455</name>
</gene>
<protein>
    <submittedName>
        <fullName evidence="1">Uncharacterized protein</fullName>
    </submittedName>
</protein>
<evidence type="ECO:0000313" key="2">
    <source>
        <dbReference type="Proteomes" id="UP001242368"/>
    </source>
</evidence>
<organism evidence="1 2">
    <name type="scientific">Paenimyroides ceti</name>
    <dbReference type="NCBI Taxonomy" id="395087"/>
    <lineage>
        <taxon>Bacteria</taxon>
        <taxon>Pseudomonadati</taxon>
        <taxon>Bacteroidota</taxon>
        <taxon>Flavobacteriia</taxon>
        <taxon>Flavobacteriales</taxon>
        <taxon>Flavobacteriaceae</taxon>
        <taxon>Paenimyroides</taxon>
    </lineage>
</organism>
<dbReference type="Proteomes" id="UP001242368">
    <property type="component" value="Unassembled WGS sequence"/>
</dbReference>
<keyword evidence="2" id="KW-1185">Reference proteome</keyword>